<feature type="compositionally biased region" description="Polar residues" evidence="4">
    <location>
        <begin position="458"/>
        <end position="467"/>
    </location>
</feature>
<evidence type="ECO:0000256" key="2">
    <source>
        <dbReference type="ARBA" id="ARBA00023315"/>
    </source>
</evidence>
<feature type="region of interest" description="Disordered" evidence="4">
    <location>
        <begin position="432"/>
        <end position="533"/>
    </location>
</feature>
<feature type="compositionally biased region" description="Polar residues" evidence="4">
    <location>
        <begin position="494"/>
        <end position="506"/>
    </location>
</feature>
<evidence type="ECO:0000256" key="3">
    <source>
        <dbReference type="HAMAP-Rule" id="MF_03130"/>
    </source>
</evidence>
<evidence type="ECO:0000259" key="5">
    <source>
        <dbReference type="PROSITE" id="PS51730"/>
    </source>
</evidence>
<dbReference type="HAMAP" id="MF_03130">
    <property type="entry name" value="mec17"/>
    <property type="match status" value="1"/>
</dbReference>
<dbReference type="Pfam" id="PF05301">
    <property type="entry name" value="Acetyltransf_16"/>
    <property type="match status" value="2"/>
</dbReference>
<evidence type="ECO:0000313" key="7">
    <source>
        <dbReference type="Proteomes" id="UP001648503"/>
    </source>
</evidence>
<feature type="region of interest" description="Disordered" evidence="4">
    <location>
        <begin position="392"/>
        <end position="420"/>
    </location>
</feature>
<feature type="site" description="Crucial for catalytic activity" evidence="3">
    <location>
        <position position="48"/>
    </location>
</feature>
<comment type="caution">
    <text evidence="3">Lacks conserved residue(s) required for the propagation of feature annotation.</text>
</comment>
<evidence type="ECO:0000313" key="6">
    <source>
        <dbReference type="EMBL" id="KAH6601377.1"/>
    </source>
</evidence>
<dbReference type="CDD" id="cd04301">
    <property type="entry name" value="NAT_SF"/>
    <property type="match status" value="1"/>
</dbReference>
<accession>A0ABQ8FRJ3</accession>
<feature type="compositionally biased region" description="Basic and acidic residues" evidence="4">
    <location>
        <begin position="365"/>
        <end position="374"/>
    </location>
</feature>
<feature type="region of interest" description="Disordered" evidence="4">
    <location>
        <begin position="355"/>
        <end position="374"/>
    </location>
</feature>
<organism evidence="6 7">
    <name type="scientific">Batrachochytrium salamandrivorans</name>
    <dbReference type="NCBI Taxonomy" id="1357716"/>
    <lineage>
        <taxon>Eukaryota</taxon>
        <taxon>Fungi</taxon>
        <taxon>Fungi incertae sedis</taxon>
        <taxon>Chytridiomycota</taxon>
        <taxon>Chytridiomycota incertae sedis</taxon>
        <taxon>Chytridiomycetes</taxon>
        <taxon>Rhizophydiales</taxon>
        <taxon>Rhizophydiales incertae sedis</taxon>
        <taxon>Batrachochytrium</taxon>
    </lineage>
</organism>
<dbReference type="InterPro" id="IPR007965">
    <property type="entry name" value="GNAT_ATAT"/>
</dbReference>
<comment type="catalytic activity">
    <reaction evidence="3">
        <text>L-lysyl-[alpha-tubulin] + acetyl-CoA = N(6)-acetyl-L-lysyl-[alpha-tubulin] + CoA + H(+)</text>
        <dbReference type="Rhea" id="RHEA:15277"/>
        <dbReference type="Rhea" id="RHEA-COMP:11278"/>
        <dbReference type="Rhea" id="RHEA-COMP:11279"/>
        <dbReference type="ChEBI" id="CHEBI:15378"/>
        <dbReference type="ChEBI" id="CHEBI:29969"/>
        <dbReference type="ChEBI" id="CHEBI:57287"/>
        <dbReference type="ChEBI" id="CHEBI:57288"/>
        <dbReference type="ChEBI" id="CHEBI:61930"/>
        <dbReference type="EC" id="2.3.1.108"/>
    </reaction>
</comment>
<dbReference type="EMBL" id="JAFCIX010000010">
    <property type="protein sequence ID" value="KAH6601377.1"/>
    <property type="molecule type" value="Genomic_DNA"/>
</dbReference>
<proteinExistence type="inferred from homology"/>
<sequence>MDFPFNVLDVIRMPISLFSSEKLPKSQRGLEKIVEIIDEIGIASAKAQGLAAPITSVVKLKHNTDQRVYIMRGERETEHLQGENIPAEQEYQSIHGPSTSCSDSVESQLNSYRLAGSCSGSAGAGQCPVIGLLKVGHKRLFLIDEYDRQIEVSPLCVLDFYIHESFQRKGFGKRLFEYMLMIEFRSPGELCYDRPSAKFLGFLRNHYHLTEYIPQSNNFVVFKQFGLGMLELDTKGRPKLPPKLDRVAMPHKQTHMRSPVRSQRVSDFTKKFNYTLQPISDTFINTGLMESDYTSNALSRNSPNSARKNSSVKAIVLEPVDQIIASMTQQLNSDLTHHIPPWMGASDTLLKPDSQVSLHSQARQPEAEIRADLTGDDKKYTVGGTTIYPSIIETESVSTREQDSRQQSQEEYRLNDAGDKHRLSRYDHHHQLYKKNELQQAPEYRLAPQSGSRDRTYTPYTEISSSHYNKDHGGETQRPDSLFPPLYLSERPNSRSSRMRMTNVAASQAMKLGVEPSSQEDKRRTEGVPIDPIEGPIDWVGSVKAGGTVSTITSRFHNGPEHPAQDLERKARIRTLMKADKLPHLPPATIGYTNNLLNPQLSSIARLAGGMGVYTNRNHSKRGSAVPSNELRTVNYFEKIRPIGDYTD</sequence>
<feature type="compositionally biased region" description="Basic and acidic residues" evidence="4">
    <location>
        <begin position="398"/>
        <end position="420"/>
    </location>
</feature>
<feature type="binding site" evidence="3">
    <location>
        <begin position="160"/>
        <end position="173"/>
    </location>
    <ligand>
        <name>acetyl-CoA</name>
        <dbReference type="ChEBI" id="CHEBI:57288"/>
    </ligand>
</feature>
<keyword evidence="7" id="KW-1185">Reference proteome</keyword>
<dbReference type="PANTHER" id="PTHR12327:SF0">
    <property type="entry name" value="ALPHA-TUBULIN N-ACETYLTRANSFERASE 1"/>
    <property type="match status" value="1"/>
</dbReference>
<comment type="function">
    <text evidence="3">Specifically acetylates 'Lys-40' in alpha-tubulin on the lumenal side of microtubules. Promotes microtubule destabilization and accelerates microtubule dynamics; this activity may be independent of acetylation activity. Acetylates alpha-tubulin with a slow enzymatic rate, due to a catalytic site that is not optimized for acetyl transfer. Enters the microtubule through each end and diffuses quickly throughout the lumen of microtubules. Acetylates only long/old microtubules because of its slow acetylation rate since it does not have time to act on dynamically unstable microtubules before the enzyme is released.</text>
</comment>
<dbReference type="PROSITE" id="PS51730">
    <property type="entry name" value="GNAT_ATAT"/>
    <property type="match status" value="1"/>
</dbReference>
<evidence type="ECO:0000256" key="4">
    <source>
        <dbReference type="SAM" id="MobiDB-lite"/>
    </source>
</evidence>
<feature type="compositionally biased region" description="Basic and acidic residues" evidence="4">
    <location>
        <begin position="468"/>
        <end position="478"/>
    </location>
</feature>
<dbReference type="Gene3D" id="3.40.630.30">
    <property type="match status" value="2"/>
</dbReference>
<gene>
    <name evidence="6" type="ORF">BASA50_001647</name>
</gene>
<dbReference type="PANTHER" id="PTHR12327">
    <property type="entry name" value="ALPHA-TUBULIN N-ACETYLTRANSFERASE 1"/>
    <property type="match status" value="1"/>
</dbReference>
<dbReference type="Proteomes" id="UP001648503">
    <property type="component" value="Unassembled WGS sequence"/>
</dbReference>
<comment type="similarity">
    <text evidence="3">Belongs to the acetyltransferase ATAT1 family.</text>
</comment>
<reference evidence="6 7" key="1">
    <citation type="submission" date="2021-02" db="EMBL/GenBank/DDBJ databases">
        <title>Variation within the Batrachochytrium salamandrivorans European outbreak.</title>
        <authorList>
            <person name="Kelly M."/>
            <person name="Pasmans F."/>
            <person name="Shea T.P."/>
            <person name="Munoz J.F."/>
            <person name="Carranza S."/>
            <person name="Cuomo C.A."/>
            <person name="Martel A."/>
        </authorList>
    </citation>
    <scope>NUCLEOTIDE SEQUENCE [LARGE SCALE GENOMIC DNA]</scope>
    <source>
        <strain evidence="6 7">AMFP18/2</strain>
    </source>
</reference>
<keyword evidence="1 3" id="KW-0808">Transferase</keyword>
<name>A0ABQ8FRJ3_9FUNG</name>
<keyword evidence="2 3" id="KW-0012">Acyltransferase</keyword>
<dbReference type="InterPro" id="IPR038746">
    <property type="entry name" value="Atat"/>
</dbReference>
<dbReference type="EC" id="2.3.1.108" evidence="3"/>
<comment type="caution">
    <text evidence="6">The sequence shown here is derived from an EMBL/GenBank/DDBJ whole genome shotgun (WGS) entry which is preliminary data.</text>
</comment>
<feature type="domain" description="N-acetyltransferase" evidence="5">
    <location>
        <begin position="1"/>
        <end position="226"/>
    </location>
</feature>
<protein>
    <recommendedName>
        <fullName evidence="3">Alpha-tubulin N-acetyltransferase</fullName>
        <shortName evidence="3">Alpha-TAT</shortName>
        <shortName evidence="3">TAT</shortName>
        <ecNumber evidence="3">2.3.1.108</ecNumber>
    </recommendedName>
    <alternativeName>
        <fullName evidence="3">Acetyltransferase mec-17 homolog</fullName>
    </alternativeName>
</protein>
<evidence type="ECO:0000256" key="1">
    <source>
        <dbReference type="ARBA" id="ARBA00022679"/>
    </source>
</evidence>